<evidence type="ECO:0000256" key="1">
    <source>
        <dbReference type="SAM" id="MobiDB-lite"/>
    </source>
</evidence>
<dbReference type="EMBL" id="MU003699">
    <property type="protein sequence ID" value="KAF2810715.1"/>
    <property type="molecule type" value="Genomic_DNA"/>
</dbReference>
<dbReference type="SMART" id="SM00028">
    <property type="entry name" value="TPR"/>
    <property type="match status" value="3"/>
</dbReference>
<dbReference type="InterPro" id="IPR019734">
    <property type="entry name" value="TPR_rpt"/>
</dbReference>
<dbReference type="InterPro" id="IPR027417">
    <property type="entry name" value="P-loop_NTPase"/>
</dbReference>
<evidence type="ECO:0000259" key="2">
    <source>
        <dbReference type="Pfam" id="PF25000"/>
    </source>
</evidence>
<sequence length="765" mass="85360">MLKRILGLVQAISLRKVSQTSGTGSGGPAAEQINDELDDSSGSSGELVEEPEDLGPESDEAVINSVTERSSTELPTLYEFASQAKTLKVPLYILKPAVQNASFFGRDAILSLIDQKLLPSDSLDSQTQKVFALCGLGGVGKTQVAMEYAFSRRDKFDAIFWIDSDQQTQFFEGFSAIASHLGHTETLDQDRVVSRDIALEWLCNPRKRISANSPAPEVNATWLLIFNNVDDGNHIQSFWPQCSLGSVLITSRDPLTKRGREGVDLEPFEPDEAAELLRKLLKLSGTIDNIDASVRLAKRLGGLPLAITQVAALIERWEMTLEEFIKHLESQASIARVAKNKPSDTNDHYKHSIFTVWALDSLTPGAWALLQVIAFLNPDSIREGLLRRDGLKTTVGYPGSDDDFIDARTDLLKVSLIKRNRPTKNDPEQDGELTLHRLVQDVARAQTIDADVPEMLKFILRLLLSSWPTAFLQFDHDSAIWAKCGELLPHILRVQAEIKKHRVFESSINDRKDYARLLLFAGWYLFERIDFESAKPLYLDVLQLCLVEPVEMAEIQADVLFALSALSAQINGKVEKSLSYAQQHYDARLELRDGSELGEARMAMAYGELAHIQMIAGKHDDAIENAKEGINMTWKSPLFLAGNDWPTFAHSHQAFSLAALGQYEKALELVNATLKYWNSHSNETHAFALGITYRCLGYVKRKQGLQDESKDAWLHALEHFKSTVGDKSHYTSQCCRNLGIYHSQNVHISNKLSGVTERIPSTGRS</sequence>
<name>A0A6A6YRX6_9PEZI</name>
<dbReference type="PANTHER" id="PTHR35205">
    <property type="entry name" value="NB-ARC AND TPR DOMAIN PROTEIN"/>
    <property type="match status" value="1"/>
</dbReference>
<dbReference type="RefSeq" id="XP_033577679.1">
    <property type="nucleotide sequence ID" value="XM_033714073.1"/>
</dbReference>
<dbReference type="PANTHER" id="PTHR35205:SF1">
    <property type="entry name" value="ZU5 DOMAIN-CONTAINING PROTEIN"/>
    <property type="match status" value="1"/>
</dbReference>
<dbReference type="GeneID" id="54454966"/>
<proteinExistence type="predicted"/>
<evidence type="ECO:0000313" key="5">
    <source>
        <dbReference type="RefSeq" id="XP_033577679.1"/>
    </source>
</evidence>
<reference evidence="5" key="2">
    <citation type="submission" date="2020-04" db="EMBL/GenBank/DDBJ databases">
        <authorList>
            <consortium name="NCBI Genome Project"/>
        </authorList>
    </citation>
    <scope>NUCLEOTIDE SEQUENCE</scope>
    <source>
        <strain evidence="5">CBS 304.34</strain>
    </source>
</reference>
<keyword evidence="4" id="KW-1185">Reference proteome</keyword>
<feature type="compositionally biased region" description="Acidic residues" evidence="1">
    <location>
        <begin position="47"/>
        <end position="59"/>
    </location>
</feature>
<evidence type="ECO:0000313" key="3">
    <source>
        <dbReference type="EMBL" id="KAF2810715.1"/>
    </source>
</evidence>
<dbReference type="InterPro" id="IPR056681">
    <property type="entry name" value="DUF7779"/>
</dbReference>
<dbReference type="OrthoDB" id="6161812at2759"/>
<accession>A0A6A6YRX6</accession>
<dbReference type="Pfam" id="PF25000">
    <property type="entry name" value="DUF7779"/>
    <property type="match status" value="1"/>
</dbReference>
<organism evidence="3">
    <name type="scientific">Mytilinidion resinicola</name>
    <dbReference type="NCBI Taxonomy" id="574789"/>
    <lineage>
        <taxon>Eukaryota</taxon>
        <taxon>Fungi</taxon>
        <taxon>Dikarya</taxon>
        <taxon>Ascomycota</taxon>
        <taxon>Pezizomycotina</taxon>
        <taxon>Dothideomycetes</taxon>
        <taxon>Pleosporomycetidae</taxon>
        <taxon>Mytilinidiales</taxon>
        <taxon>Mytilinidiaceae</taxon>
        <taxon>Mytilinidion</taxon>
    </lineage>
</organism>
<evidence type="ECO:0000313" key="4">
    <source>
        <dbReference type="Proteomes" id="UP000504636"/>
    </source>
</evidence>
<dbReference type="SUPFAM" id="SSF52540">
    <property type="entry name" value="P-loop containing nucleoside triphosphate hydrolases"/>
    <property type="match status" value="1"/>
</dbReference>
<gene>
    <name evidence="3 5" type="ORF">BDZ99DRAFT_287606</name>
</gene>
<dbReference type="InterPro" id="IPR011990">
    <property type="entry name" value="TPR-like_helical_dom_sf"/>
</dbReference>
<feature type="region of interest" description="Disordered" evidence="1">
    <location>
        <begin position="18"/>
        <end position="59"/>
    </location>
</feature>
<feature type="domain" description="DUF7779" evidence="2">
    <location>
        <begin position="357"/>
        <end position="446"/>
    </location>
</feature>
<reference evidence="5" key="3">
    <citation type="submission" date="2025-04" db="UniProtKB">
        <authorList>
            <consortium name="RefSeq"/>
        </authorList>
    </citation>
    <scope>IDENTIFICATION</scope>
    <source>
        <strain evidence="5">CBS 304.34</strain>
    </source>
</reference>
<dbReference type="AlphaFoldDB" id="A0A6A6YRX6"/>
<dbReference type="Proteomes" id="UP000504636">
    <property type="component" value="Unplaced"/>
</dbReference>
<dbReference type="SUPFAM" id="SSF48452">
    <property type="entry name" value="TPR-like"/>
    <property type="match status" value="1"/>
</dbReference>
<protein>
    <recommendedName>
        <fullName evidence="2">DUF7779 domain-containing protein</fullName>
    </recommendedName>
</protein>
<dbReference type="Gene3D" id="1.25.40.10">
    <property type="entry name" value="Tetratricopeptide repeat domain"/>
    <property type="match status" value="2"/>
</dbReference>
<dbReference type="Gene3D" id="3.40.50.300">
    <property type="entry name" value="P-loop containing nucleotide triphosphate hydrolases"/>
    <property type="match status" value="1"/>
</dbReference>
<reference evidence="3 5" key="1">
    <citation type="journal article" date="2020" name="Stud. Mycol.">
        <title>101 Dothideomycetes genomes: a test case for predicting lifestyles and emergence of pathogens.</title>
        <authorList>
            <person name="Haridas S."/>
            <person name="Albert R."/>
            <person name="Binder M."/>
            <person name="Bloem J."/>
            <person name="Labutti K."/>
            <person name="Salamov A."/>
            <person name="Andreopoulos B."/>
            <person name="Baker S."/>
            <person name="Barry K."/>
            <person name="Bills G."/>
            <person name="Bluhm B."/>
            <person name="Cannon C."/>
            <person name="Castanera R."/>
            <person name="Culley D."/>
            <person name="Daum C."/>
            <person name="Ezra D."/>
            <person name="Gonzalez J."/>
            <person name="Henrissat B."/>
            <person name="Kuo A."/>
            <person name="Liang C."/>
            <person name="Lipzen A."/>
            <person name="Lutzoni F."/>
            <person name="Magnuson J."/>
            <person name="Mondo S."/>
            <person name="Nolan M."/>
            <person name="Ohm R."/>
            <person name="Pangilinan J."/>
            <person name="Park H.-J."/>
            <person name="Ramirez L."/>
            <person name="Alfaro M."/>
            <person name="Sun H."/>
            <person name="Tritt A."/>
            <person name="Yoshinaga Y."/>
            <person name="Zwiers L.-H."/>
            <person name="Turgeon B."/>
            <person name="Goodwin S."/>
            <person name="Spatafora J."/>
            <person name="Crous P."/>
            <person name="Grigoriev I."/>
        </authorList>
    </citation>
    <scope>NUCLEOTIDE SEQUENCE</scope>
    <source>
        <strain evidence="3 5">CBS 304.34</strain>
    </source>
</reference>
<dbReference type="GO" id="GO:0043531">
    <property type="term" value="F:ADP binding"/>
    <property type="evidence" value="ECO:0007669"/>
    <property type="project" value="InterPro"/>
</dbReference>